<feature type="compositionally biased region" description="Basic and acidic residues" evidence="1">
    <location>
        <begin position="26"/>
        <end position="38"/>
    </location>
</feature>
<dbReference type="SUPFAM" id="SSF52540">
    <property type="entry name" value="P-loop containing nucleoside triphosphate hydrolases"/>
    <property type="match status" value="1"/>
</dbReference>
<comment type="caution">
    <text evidence="2">The sequence shown here is derived from an EMBL/GenBank/DDBJ whole genome shotgun (WGS) entry which is preliminary data.</text>
</comment>
<dbReference type="Gene3D" id="3.40.50.300">
    <property type="entry name" value="P-loop containing nucleotide triphosphate hydrolases"/>
    <property type="match status" value="1"/>
</dbReference>
<gene>
    <name evidence="2" type="ORF">DYI37_15145</name>
</gene>
<feature type="compositionally biased region" description="Basic and acidic residues" evidence="1">
    <location>
        <begin position="69"/>
        <end position="80"/>
    </location>
</feature>
<reference evidence="2 3" key="1">
    <citation type="submission" date="2018-08" db="EMBL/GenBank/DDBJ databases">
        <title>Fulvimarina sp. 85, whole genome shotgun sequence.</title>
        <authorList>
            <person name="Tuo L."/>
        </authorList>
    </citation>
    <scope>NUCLEOTIDE SEQUENCE [LARGE SCALE GENOMIC DNA]</scope>
    <source>
        <strain evidence="2 3">85</strain>
    </source>
</reference>
<dbReference type="EMBL" id="QURL01000006">
    <property type="protein sequence ID" value="RFC62695.1"/>
    <property type="molecule type" value="Genomic_DNA"/>
</dbReference>
<evidence type="ECO:0008006" key="4">
    <source>
        <dbReference type="Google" id="ProtNLM"/>
    </source>
</evidence>
<dbReference type="Proteomes" id="UP000264310">
    <property type="component" value="Unassembled WGS sequence"/>
</dbReference>
<protein>
    <recommendedName>
        <fullName evidence="4">Protein ImuA</fullName>
    </recommendedName>
</protein>
<name>A0A371X0H5_9HYPH</name>
<feature type="region of interest" description="Disordered" evidence="1">
    <location>
        <begin position="1"/>
        <end position="114"/>
    </location>
</feature>
<organism evidence="2 3">
    <name type="scientific">Fulvimarina endophytica</name>
    <dbReference type="NCBI Taxonomy" id="2293836"/>
    <lineage>
        <taxon>Bacteria</taxon>
        <taxon>Pseudomonadati</taxon>
        <taxon>Pseudomonadota</taxon>
        <taxon>Alphaproteobacteria</taxon>
        <taxon>Hyphomicrobiales</taxon>
        <taxon>Aurantimonadaceae</taxon>
        <taxon>Fulvimarina</taxon>
    </lineage>
</organism>
<keyword evidence="3" id="KW-1185">Reference proteome</keyword>
<dbReference type="InterPro" id="IPR027417">
    <property type="entry name" value="P-loop_NTPase"/>
</dbReference>
<proteinExistence type="predicted"/>
<evidence type="ECO:0000313" key="3">
    <source>
        <dbReference type="Proteomes" id="UP000264310"/>
    </source>
</evidence>
<accession>A0A371X0H5</accession>
<feature type="region of interest" description="Disordered" evidence="1">
    <location>
        <begin position="335"/>
        <end position="368"/>
    </location>
</feature>
<dbReference type="AlphaFoldDB" id="A0A371X0H5"/>
<evidence type="ECO:0000313" key="2">
    <source>
        <dbReference type="EMBL" id="RFC62695.1"/>
    </source>
</evidence>
<sequence>MDTLRHAVSRIENKPPTWFSGVNRQPDVRHPLVRDVPKGSESAGSGRVRPKDTYPNITAFPSPGKARSRQAEEPARRKGADAAMGAEEIGDGDGDDRAVGEAGTGSLPPRLRIDGRPATVSLGEAGVDAALGGGFPASGLSEIHGEAVRDAGCLSGLAAGLASRLGATPGRPVLWITERPALHEAGFPYPLGFHAFAVPAGAMTLVCVRRLEDAIWAAEEAARCAALSLVVLEALGNSRQLGLEGTRRLHVRAEKTGLPLVLMRQSAEPQATAAPFRLRIRPGPARPVGDLADQPRLIGAPLFRLAVEKNRFAPPCLIDLAWSFHDRSFRNARSVGAEPLPGAHDAQAADRPDHPRPAGAQLAFRRTG</sequence>
<dbReference type="OrthoDB" id="7202530at2"/>
<feature type="compositionally biased region" description="Basic and acidic residues" evidence="1">
    <location>
        <begin position="347"/>
        <end position="356"/>
    </location>
</feature>
<evidence type="ECO:0000256" key="1">
    <source>
        <dbReference type="SAM" id="MobiDB-lite"/>
    </source>
</evidence>